<gene>
    <name evidence="1" type="ORF">FOZ62_001420</name>
</gene>
<dbReference type="Proteomes" id="UP000574390">
    <property type="component" value="Unassembled WGS sequence"/>
</dbReference>
<dbReference type="AlphaFoldDB" id="A0A7J6QVI7"/>
<accession>A0A7J6QVI7</accession>
<feature type="non-terminal residue" evidence="1">
    <location>
        <position position="1"/>
    </location>
</feature>
<protein>
    <submittedName>
        <fullName evidence="1">Uncharacterized protein</fullName>
    </submittedName>
</protein>
<comment type="caution">
    <text evidence="1">The sequence shown here is derived from an EMBL/GenBank/DDBJ whole genome shotgun (WGS) entry which is preliminary data.</text>
</comment>
<evidence type="ECO:0000313" key="1">
    <source>
        <dbReference type="EMBL" id="KAF4711320.1"/>
    </source>
</evidence>
<proteinExistence type="predicted"/>
<reference evidence="1 2" key="1">
    <citation type="submission" date="2020-04" db="EMBL/GenBank/DDBJ databases">
        <title>Perkinsus olseni comparative genomics.</title>
        <authorList>
            <person name="Bogema D.R."/>
        </authorList>
    </citation>
    <scope>NUCLEOTIDE SEQUENCE [LARGE SCALE GENOMIC DNA]</scope>
    <source>
        <strain evidence="1">ATCC PRA-205</strain>
    </source>
</reference>
<evidence type="ECO:0000313" key="2">
    <source>
        <dbReference type="Proteomes" id="UP000574390"/>
    </source>
</evidence>
<sequence>LEGFAHPPRQPWVSTTITEREEAKSYALAPFRTKNAIFTDGSVVKEKTGAAMVLYRGGLLSNRVPGHSSISANEMADELTAKGASMVVRRYRVQARRRVKGGVPYHLYEIVNDSEGSKSFNQLCLALMQYLDARRGL</sequence>
<dbReference type="EMBL" id="JABANM010027436">
    <property type="protein sequence ID" value="KAF4711320.1"/>
    <property type="molecule type" value="Genomic_DNA"/>
</dbReference>
<name>A0A7J6QVI7_PEROL</name>
<feature type="non-terminal residue" evidence="1">
    <location>
        <position position="137"/>
    </location>
</feature>
<organism evidence="1 2">
    <name type="scientific">Perkinsus olseni</name>
    <name type="common">Perkinsus atlanticus</name>
    <dbReference type="NCBI Taxonomy" id="32597"/>
    <lineage>
        <taxon>Eukaryota</taxon>
        <taxon>Sar</taxon>
        <taxon>Alveolata</taxon>
        <taxon>Perkinsozoa</taxon>
        <taxon>Perkinsea</taxon>
        <taxon>Perkinsida</taxon>
        <taxon>Perkinsidae</taxon>
        <taxon>Perkinsus</taxon>
    </lineage>
</organism>